<dbReference type="SUPFAM" id="SSF81324">
    <property type="entry name" value="Voltage-gated potassium channels"/>
    <property type="match status" value="1"/>
</dbReference>
<feature type="transmembrane region" description="Helical" evidence="1">
    <location>
        <begin position="166"/>
        <end position="184"/>
    </location>
</feature>
<feature type="transmembrane region" description="Helical" evidence="1">
    <location>
        <begin position="127"/>
        <end position="146"/>
    </location>
</feature>
<keyword evidence="1" id="KW-0812">Transmembrane</keyword>
<protein>
    <submittedName>
        <fullName evidence="3">Ion channel</fullName>
    </submittedName>
</protein>
<feature type="domain" description="Potassium channel" evidence="2">
    <location>
        <begin position="146"/>
        <end position="217"/>
    </location>
</feature>
<keyword evidence="1" id="KW-0472">Membrane</keyword>
<dbReference type="EMBL" id="CP036291">
    <property type="protein sequence ID" value="QDU91536.1"/>
    <property type="molecule type" value="Genomic_DNA"/>
</dbReference>
<evidence type="ECO:0000313" key="3">
    <source>
        <dbReference type="EMBL" id="QDU91536.1"/>
    </source>
</evidence>
<feature type="transmembrane region" description="Helical" evidence="1">
    <location>
        <begin position="15"/>
        <end position="34"/>
    </location>
</feature>
<keyword evidence="4" id="KW-1185">Reference proteome</keyword>
<evidence type="ECO:0000259" key="2">
    <source>
        <dbReference type="Pfam" id="PF07885"/>
    </source>
</evidence>
<accession>A0A518DJB1</accession>
<feature type="transmembrane region" description="Helical" evidence="1">
    <location>
        <begin position="196"/>
        <end position="218"/>
    </location>
</feature>
<reference evidence="3 4" key="1">
    <citation type="submission" date="2019-02" db="EMBL/GenBank/DDBJ databases">
        <title>Deep-cultivation of Planctomycetes and their phenomic and genomic characterization uncovers novel biology.</title>
        <authorList>
            <person name="Wiegand S."/>
            <person name="Jogler M."/>
            <person name="Boedeker C."/>
            <person name="Pinto D."/>
            <person name="Vollmers J."/>
            <person name="Rivas-Marin E."/>
            <person name="Kohn T."/>
            <person name="Peeters S.H."/>
            <person name="Heuer A."/>
            <person name="Rast P."/>
            <person name="Oberbeckmann S."/>
            <person name="Bunk B."/>
            <person name="Jeske O."/>
            <person name="Meyerdierks A."/>
            <person name="Storesund J.E."/>
            <person name="Kallscheuer N."/>
            <person name="Luecker S."/>
            <person name="Lage O.M."/>
            <person name="Pohl T."/>
            <person name="Merkel B.J."/>
            <person name="Hornburger P."/>
            <person name="Mueller R.-W."/>
            <person name="Bruemmer F."/>
            <person name="Labrenz M."/>
            <person name="Spormann A.M."/>
            <person name="Op den Camp H."/>
            <person name="Overmann J."/>
            <person name="Amann R."/>
            <person name="Jetten M.S.M."/>
            <person name="Mascher T."/>
            <person name="Medema M.H."/>
            <person name="Devos D.P."/>
            <person name="Kaster A.-K."/>
            <person name="Ovreas L."/>
            <person name="Rohde M."/>
            <person name="Galperin M.Y."/>
            <person name="Jogler C."/>
        </authorList>
    </citation>
    <scope>NUCLEOTIDE SEQUENCE [LARGE SCALE GENOMIC DNA]</scope>
    <source>
        <strain evidence="3 4">Pla175</strain>
    </source>
</reference>
<evidence type="ECO:0000256" key="1">
    <source>
        <dbReference type="SAM" id="Phobius"/>
    </source>
</evidence>
<dbReference type="Gene3D" id="1.10.287.70">
    <property type="match status" value="1"/>
</dbReference>
<proteinExistence type="predicted"/>
<feature type="transmembrane region" description="Helical" evidence="1">
    <location>
        <begin position="41"/>
        <end position="59"/>
    </location>
</feature>
<sequence>MTSSAETPSVGRRRVSVVHLLAALAAMFVVLPFIDTLRYGELIESVAFTVVLLAAVGAVGGRRRTLIAAVVLAAPTVIARWCTHTTDAQLPNDLSLIAGMVFVTFVAVHLFRYVLRAPEVDAEVLCAAIAIYLLFAVDFSFFYTLLARWEPGSFEFTYPRDAGAKLAGFMALYYSIQVLTTITFGDILPVTNVARMLSLVEGAVGLFYLAILISRLVGIYSAGNAEERGGGASQVSGDV</sequence>
<feature type="transmembrane region" description="Helical" evidence="1">
    <location>
        <begin position="94"/>
        <end position="115"/>
    </location>
</feature>
<dbReference type="OrthoDB" id="9813518at2"/>
<evidence type="ECO:0000313" key="4">
    <source>
        <dbReference type="Proteomes" id="UP000317429"/>
    </source>
</evidence>
<name>A0A518DJB1_9BACT</name>
<dbReference type="KEGG" id="pnd:Pla175_49650"/>
<dbReference type="Pfam" id="PF07885">
    <property type="entry name" value="Ion_trans_2"/>
    <property type="match status" value="1"/>
</dbReference>
<dbReference type="RefSeq" id="WP_145291707.1">
    <property type="nucleotide sequence ID" value="NZ_CP036291.1"/>
</dbReference>
<gene>
    <name evidence="3" type="ORF">Pla175_49650</name>
</gene>
<feature type="transmembrane region" description="Helical" evidence="1">
    <location>
        <begin position="65"/>
        <end position="82"/>
    </location>
</feature>
<keyword evidence="1" id="KW-1133">Transmembrane helix</keyword>
<dbReference type="Proteomes" id="UP000317429">
    <property type="component" value="Chromosome"/>
</dbReference>
<dbReference type="InterPro" id="IPR013099">
    <property type="entry name" value="K_chnl_dom"/>
</dbReference>
<organism evidence="3 4">
    <name type="scientific">Pirellulimonas nuda</name>
    <dbReference type="NCBI Taxonomy" id="2528009"/>
    <lineage>
        <taxon>Bacteria</taxon>
        <taxon>Pseudomonadati</taxon>
        <taxon>Planctomycetota</taxon>
        <taxon>Planctomycetia</taxon>
        <taxon>Pirellulales</taxon>
        <taxon>Lacipirellulaceae</taxon>
        <taxon>Pirellulimonas</taxon>
    </lineage>
</organism>
<dbReference type="AlphaFoldDB" id="A0A518DJB1"/>